<dbReference type="AlphaFoldDB" id="A0AAJ7SJ76"/>
<feature type="compositionally biased region" description="Basic and acidic residues" evidence="2">
    <location>
        <begin position="56"/>
        <end position="73"/>
    </location>
</feature>
<dbReference type="KEGG" id="goe:100907350"/>
<organism evidence="3 4">
    <name type="scientific">Galendromus occidentalis</name>
    <name type="common">western predatory mite</name>
    <dbReference type="NCBI Taxonomy" id="34638"/>
    <lineage>
        <taxon>Eukaryota</taxon>
        <taxon>Metazoa</taxon>
        <taxon>Ecdysozoa</taxon>
        <taxon>Arthropoda</taxon>
        <taxon>Chelicerata</taxon>
        <taxon>Arachnida</taxon>
        <taxon>Acari</taxon>
        <taxon>Parasitiformes</taxon>
        <taxon>Mesostigmata</taxon>
        <taxon>Gamasina</taxon>
        <taxon>Phytoseioidea</taxon>
        <taxon>Phytoseiidae</taxon>
        <taxon>Typhlodrominae</taxon>
        <taxon>Galendromus</taxon>
    </lineage>
</organism>
<proteinExistence type="inferred from homology"/>
<reference evidence="4" key="1">
    <citation type="submission" date="2025-08" db="UniProtKB">
        <authorList>
            <consortium name="RefSeq"/>
        </authorList>
    </citation>
    <scope>IDENTIFICATION</scope>
</reference>
<dbReference type="GO" id="GO:0006936">
    <property type="term" value="P:muscle contraction"/>
    <property type="evidence" value="ECO:0007669"/>
    <property type="project" value="TreeGrafter"/>
</dbReference>
<dbReference type="PANTHER" id="PTHR13738:SF1">
    <property type="entry name" value="TROPONIN I"/>
    <property type="match status" value="1"/>
</dbReference>
<feature type="compositionally biased region" description="Basic residues" evidence="2">
    <location>
        <begin position="45"/>
        <end position="55"/>
    </location>
</feature>
<dbReference type="GeneID" id="100907350"/>
<feature type="region of interest" description="Disordered" evidence="2">
    <location>
        <begin position="1"/>
        <end position="88"/>
    </location>
</feature>
<dbReference type="Pfam" id="PF00992">
    <property type="entry name" value="Troponin"/>
    <property type="match status" value="1"/>
</dbReference>
<dbReference type="RefSeq" id="XP_028968893.1">
    <property type="nucleotide sequence ID" value="XM_029113060.1"/>
</dbReference>
<keyword evidence="3" id="KW-1185">Reference proteome</keyword>
<dbReference type="PANTHER" id="PTHR13738">
    <property type="entry name" value="TROPONIN I"/>
    <property type="match status" value="1"/>
</dbReference>
<protein>
    <submittedName>
        <fullName evidence="4">Troponin I</fullName>
    </submittedName>
</protein>
<dbReference type="InterPro" id="IPR038077">
    <property type="entry name" value="Troponin_sf"/>
</dbReference>
<feature type="compositionally biased region" description="Basic and acidic residues" evidence="2">
    <location>
        <begin position="7"/>
        <end position="31"/>
    </location>
</feature>
<dbReference type="Proteomes" id="UP000694867">
    <property type="component" value="Unplaced"/>
</dbReference>
<comment type="similarity">
    <text evidence="1">Belongs to the troponin I family.</text>
</comment>
<evidence type="ECO:0000256" key="1">
    <source>
        <dbReference type="ARBA" id="ARBA00009930"/>
    </source>
</evidence>
<accession>A0AAJ7SJ76</accession>
<name>A0AAJ7SJ76_9ACAR</name>
<dbReference type="Gene3D" id="1.20.5.350">
    <property type="match status" value="1"/>
</dbReference>
<gene>
    <name evidence="4" type="primary">LOC100907350</name>
</gene>
<dbReference type="InterPro" id="IPR001978">
    <property type="entry name" value="Troponin"/>
</dbReference>
<dbReference type="GO" id="GO:0005861">
    <property type="term" value="C:troponin complex"/>
    <property type="evidence" value="ECO:0007669"/>
    <property type="project" value="InterPro"/>
</dbReference>
<evidence type="ECO:0000313" key="4">
    <source>
        <dbReference type="RefSeq" id="XP_028968893.1"/>
    </source>
</evidence>
<evidence type="ECO:0000256" key="2">
    <source>
        <dbReference type="SAM" id="MobiDB-lite"/>
    </source>
</evidence>
<dbReference type="SUPFAM" id="SSF90250">
    <property type="entry name" value="Troponin coil-coiled subunits"/>
    <property type="match status" value="1"/>
</dbReference>
<dbReference type="InterPro" id="IPR050875">
    <property type="entry name" value="Troponin_I"/>
</dbReference>
<sequence length="205" mass="24047">MPEMSEEEIRKMEEKERKKAEVRRRLEEASKAKKGGKGGFMTPERKKKLRALLRKKAADELKKEQERKAEQRRTTIAQRCGNPKPVDSANEATLQQILKDYQKRITELEDKKYDLEYEVRQKDFLINELNIQVNDLRGKFVKPALKKVSKFDKLKVRTDKTEIDFRAGLKQVKKEFKELTEDVKPVEKPEWALGAKKEAEGEAEE</sequence>
<evidence type="ECO:0000313" key="3">
    <source>
        <dbReference type="Proteomes" id="UP000694867"/>
    </source>
</evidence>